<dbReference type="PANTHER" id="PTHR11200:SF300">
    <property type="entry name" value="TYPE II INOSITOL 1,4,5-TRISPHOSPHATE 5-PHOSPHATASE"/>
    <property type="match status" value="1"/>
</dbReference>
<comment type="caution">
    <text evidence="2">The sequence shown here is derived from an EMBL/GenBank/DDBJ whole genome shotgun (WGS) entry which is preliminary data.</text>
</comment>
<dbReference type="SUPFAM" id="SSF56219">
    <property type="entry name" value="DNase I-like"/>
    <property type="match status" value="1"/>
</dbReference>
<reference evidence="2 3" key="1">
    <citation type="submission" date="2016-11" db="EMBL/GenBank/DDBJ databases">
        <title>The macronuclear genome of Stentor coeruleus: a giant cell with tiny introns.</title>
        <authorList>
            <person name="Slabodnick M."/>
            <person name="Ruby J.G."/>
            <person name="Reiff S.B."/>
            <person name="Swart E.C."/>
            <person name="Gosai S."/>
            <person name="Prabakaran S."/>
            <person name="Witkowska E."/>
            <person name="Larue G.E."/>
            <person name="Fisher S."/>
            <person name="Freeman R.M."/>
            <person name="Gunawardena J."/>
            <person name="Chu W."/>
            <person name="Stover N.A."/>
            <person name="Gregory B.D."/>
            <person name="Nowacki M."/>
            <person name="Derisi J."/>
            <person name="Roy S.W."/>
            <person name="Marshall W.F."/>
            <person name="Sood P."/>
        </authorList>
    </citation>
    <scope>NUCLEOTIDE SEQUENCE [LARGE SCALE GENOMIC DNA]</scope>
    <source>
        <strain evidence="2">WM001</strain>
    </source>
</reference>
<dbReference type="InterPro" id="IPR008936">
    <property type="entry name" value="Rho_GTPase_activation_prot"/>
</dbReference>
<dbReference type="Proteomes" id="UP000187209">
    <property type="component" value="Unassembled WGS sequence"/>
</dbReference>
<dbReference type="OrthoDB" id="312492at2759"/>
<dbReference type="GO" id="GO:0004439">
    <property type="term" value="F:phosphatidylinositol-4,5-bisphosphate 5-phosphatase activity"/>
    <property type="evidence" value="ECO:0007669"/>
    <property type="project" value="TreeGrafter"/>
</dbReference>
<sequence>MKKYIQPRLRDSEIVIKVDQVSTRVKNKTRDCHLAIISNNANEAEIALFLFKPSTMFIINNKLDLLVVMPVCKELNIIQGTNGFAFRWLDFFDTQWEFITSNLSMFIEIKNHLADVSIYQREPFTAGSPTHQWLWYYEAAMPAKIRISSHLSEREFIHRESTALLPQHFGKKIMQAYIREQLKKYERQYVTFEEISIYIGSWNCAGLDPAENVESWLKPEWNDNVCEDYDLIIISLQEICKLNTKNILGSEASAEKWTDFIKSQISKTFSSRYELKITQNLVGLLSLIFVNVRILSNILNTSTQTIKLGLRGYTGNKGAICMRFEYFDSSFIIINSHLAAHKSKVKSRNEHIKSILKQTAFKVSNVERKIYEHDHIFWTGDMNYRIQGLDYNGIINLISRKDFHALRQYDQLNIEKKSGRVLVDFSEGVLRFPPTFKYKKGTTDYSTEREPSWCDRVLWRGDSKILAYDSCQDIIQSDHKPIFSIFQVSTKIINSTTLRYIENKLLEDISKQRHESLPKIKLIKSEFYFKKVLYKVPQESCLEITNTGKSLVLFSVCYDESFSWLKISPLNGSIEPNETFTISINVLFKEKEAQFANYHSRTQTAYIKIRIVNGCEYNIEVHSEFVGSCFGMNFTDLAKISCPIVDLKATIKDNTLPSDIQVTIPKELIRIIEFIKNNSIDGLFDKNPEQNIIEEIRLALDKSEAFSDRVDNPAMMNILVEILDSMPRSLVRTDIIDSIAMSEIKNSNHAERNGIFCKFDPVNLDCFFYVVNFFKWLVSQNCEWIEYIAEMFMYPLMHIKRAETSFDSERLNNTRQELGESVVSNALRKQVFIDLIKS</sequence>
<dbReference type="Pfam" id="PF21310">
    <property type="entry name" value="OCRL-like_ASH"/>
    <property type="match status" value="1"/>
</dbReference>
<keyword evidence="3" id="KW-1185">Reference proteome</keyword>
<dbReference type="InterPro" id="IPR036691">
    <property type="entry name" value="Endo/exonu/phosph_ase_sf"/>
</dbReference>
<dbReference type="InterPro" id="IPR000300">
    <property type="entry name" value="IPPc"/>
</dbReference>
<dbReference type="GO" id="GO:0046856">
    <property type="term" value="P:phosphatidylinositol dephosphorylation"/>
    <property type="evidence" value="ECO:0007669"/>
    <property type="project" value="InterPro"/>
</dbReference>
<name>A0A1R2C107_9CILI</name>
<organism evidence="2 3">
    <name type="scientific">Stentor coeruleus</name>
    <dbReference type="NCBI Taxonomy" id="5963"/>
    <lineage>
        <taxon>Eukaryota</taxon>
        <taxon>Sar</taxon>
        <taxon>Alveolata</taxon>
        <taxon>Ciliophora</taxon>
        <taxon>Postciliodesmatophora</taxon>
        <taxon>Heterotrichea</taxon>
        <taxon>Heterotrichida</taxon>
        <taxon>Stentoridae</taxon>
        <taxon>Stentor</taxon>
    </lineage>
</organism>
<evidence type="ECO:0000259" key="1">
    <source>
        <dbReference type="SMART" id="SM00128"/>
    </source>
</evidence>
<dbReference type="EMBL" id="MPUH01000332">
    <property type="protein sequence ID" value="OMJ82667.1"/>
    <property type="molecule type" value="Genomic_DNA"/>
</dbReference>
<dbReference type="InterPro" id="IPR013783">
    <property type="entry name" value="Ig-like_fold"/>
</dbReference>
<dbReference type="AlphaFoldDB" id="A0A1R2C107"/>
<protein>
    <recommendedName>
        <fullName evidence="1">Inositol polyphosphate-related phosphatase domain-containing protein</fullName>
    </recommendedName>
</protein>
<proteinExistence type="predicted"/>
<dbReference type="SUPFAM" id="SSF48350">
    <property type="entry name" value="GTPase activation domain, GAP"/>
    <property type="match status" value="1"/>
</dbReference>
<dbReference type="InterPro" id="IPR046985">
    <property type="entry name" value="IP5"/>
</dbReference>
<dbReference type="Pfam" id="PF22669">
    <property type="entry name" value="Exo_endo_phos2"/>
    <property type="match status" value="1"/>
</dbReference>
<dbReference type="Gene3D" id="1.10.555.10">
    <property type="entry name" value="Rho GTPase activation protein"/>
    <property type="match status" value="1"/>
</dbReference>
<dbReference type="Gene3D" id="2.60.40.10">
    <property type="entry name" value="Immunoglobulins"/>
    <property type="match status" value="1"/>
</dbReference>
<evidence type="ECO:0000313" key="2">
    <source>
        <dbReference type="EMBL" id="OMJ82667.1"/>
    </source>
</evidence>
<dbReference type="Gene3D" id="3.60.10.10">
    <property type="entry name" value="Endonuclease/exonuclease/phosphatase"/>
    <property type="match status" value="1"/>
</dbReference>
<dbReference type="SMART" id="SM00128">
    <property type="entry name" value="IPPc"/>
    <property type="match status" value="1"/>
</dbReference>
<evidence type="ECO:0000313" key="3">
    <source>
        <dbReference type="Proteomes" id="UP000187209"/>
    </source>
</evidence>
<gene>
    <name evidence="2" type="ORF">SteCoe_16591</name>
</gene>
<feature type="domain" description="Inositol polyphosphate-related phosphatase" evidence="1">
    <location>
        <begin position="193"/>
        <end position="494"/>
    </location>
</feature>
<accession>A0A1R2C107</accession>
<dbReference type="PANTHER" id="PTHR11200">
    <property type="entry name" value="INOSITOL 5-PHOSPHATASE"/>
    <property type="match status" value="1"/>
</dbReference>
<dbReference type="InterPro" id="IPR048869">
    <property type="entry name" value="OCRL-1_2_ASH"/>
</dbReference>